<protein>
    <recommendedName>
        <fullName evidence="4">Large polyvalent protein associated domain-containing protein</fullName>
    </recommendedName>
</protein>
<evidence type="ECO:0000313" key="3">
    <source>
        <dbReference type="Proteomes" id="UP000269493"/>
    </source>
</evidence>
<dbReference type="RefSeq" id="WP_022600876.1">
    <property type="nucleotide sequence ID" value="NZ_KI440787.1"/>
</dbReference>
<proteinExistence type="predicted"/>
<sequence>MNKNNRWDYIDPQLQNMYKRQFARTIDNGQSTTTQPFMQKQPEYIDSDLIKQTMAGNPLTGQEWRTPIPAQKLYPTIPYPSIPDTPYNRKILSSLFNNDPEGKPLTSFKDGLAQYGKRLANDFSYNIGKLKSWWNNEDEMQAAYRNVQKNFGSLSSVNNEDLLKEIERNKQEISEKNIRKPDKKFDWNNNELYDPETGAVNEQEYMNTKARYIDALKNIMEMKSEGLSPRQIEKAVNDYIINGGEGKKQMSKALEQNDSFKETEGWAKVAETGAGIAQQALPIAAGLVFPPAGVALGAANVGSLAAQSHAQAQMDIDRYEKENGEKVPDWKRAAYVGSYTGADLLIEGLMQGRYLNKLSAPLKESMRKGVMSQMMKNPQASKELTDLLKNYKHIDLKKLAAEIGSDATMEGLSEAGTSVAQDMAARIYLDRENYPALNEILQNATRSGIEGGVFGGALGGISHTGGKAVQHLRRKNDGKVTILNTKYGEPMEVIGQTENGLYKVITPEGKEELIFPDFAEGIYSIPYEDYNRITRSSADEYEKMLSATEQNKNLKKEDSGFNISIVNPDNPWLNKYDTQFQRDRRRQEAEKISKELGIDAQIFDRQSELPLDVQQKLPAKDVLPGYFSPENDQVNVILDNIRSEAELKKTLMREAVAKKGIRALYGEHTDSFLDQVFRSMPSEVRETYQKNNRSNRKAAEEYLSDMAEKGIDNPGLWNNIRSYTRQIIRDKLGQDFDFDDNELQYILWKARNRITNKDTMKEMLKKNNKERQIRESMFPTHYPPKNKK</sequence>
<reference evidence="2 3" key="1">
    <citation type="submission" date="2018-10" db="EMBL/GenBank/DDBJ databases">
        <title>Genomic Encyclopedia of Archaeal and Bacterial Type Strains, Phase II (KMG-II): from individual species to whole genera.</title>
        <authorList>
            <person name="Goeker M."/>
        </authorList>
    </citation>
    <scope>NUCLEOTIDE SEQUENCE [LARGE SCALE GENOMIC DNA]</scope>
    <source>
        <strain evidence="2 3">NSB1</strain>
    </source>
</reference>
<dbReference type="EMBL" id="RBXN01000005">
    <property type="protein sequence ID" value="RKT51499.1"/>
    <property type="molecule type" value="Genomic_DNA"/>
</dbReference>
<dbReference type="OrthoDB" id="1089864at2"/>
<evidence type="ECO:0000313" key="2">
    <source>
        <dbReference type="EMBL" id="RKT51499.1"/>
    </source>
</evidence>
<dbReference type="AlphaFoldDB" id="A0A495VQ22"/>
<organism evidence="2 3">
    <name type="scientific">Coprobacter fastidiosus NSB1 = JCM 33896</name>
    <dbReference type="NCBI Taxonomy" id="1349822"/>
    <lineage>
        <taxon>Bacteria</taxon>
        <taxon>Pseudomonadati</taxon>
        <taxon>Bacteroidota</taxon>
        <taxon>Bacteroidia</taxon>
        <taxon>Bacteroidales</taxon>
        <taxon>Barnesiellaceae</taxon>
        <taxon>Coprobacter</taxon>
    </lineage>
</organism>
<evidence type="ECO:0008006" key="4">
    <source>
        <dbReference type="Google" id="ProtNLM"/>
    </source>
</evidence>
<gene>
    <name evidence="2" type="ORF">BC742_1776</name>
</gene>
<keyword evidence="3" id="KW-1185">Reference proteome</keyword>
<comment type="caution">
    <text evidence="2">The sequence shown here is derived from an EMBL/GenBank/DDBJ whole genome shotgun (WGS) entry which is preliminary data.</text>
</comment>
<name>A0A495VQ22_9BACT</name>
<dbReference type="GeneID" id="92929351"/>
<evidence type="ECO:0000256" key="1">
    <source>
        <dbReference type="SAM" id="MobiDB-lite"/>
    </source>
</evidence>
<dbReference type="Proteomes" id="UP000269493">
    <property type="component" value="Unassembled WGS sequence"/>
</dbReference>
<feature type="region of interest" description="Disordered" evidence="1">
    <location>
        <begin position="767"/>
        <end position="788"/>
    </location>
</feature>
<accession>A0A495VQ22</accession>